<gene>
    <name evidence="1" type="ORF">E3U43_014879</name>
</gene>
<dbReference type="EMBL" id="CM011676">
    <property type="protein sequence ID" value="TMS20906.1"/>
    <property type="molecule type" value="Genomic_DNA"/>
</dbReference>
<sequence>MGVLEVCQFARDASVAEAWLIAQEPYVTSKDLGYTVDEVEKLIKRHEAFEKSTATWEERFSALERLTTLELLEMRQFIKDELRSDKDSRYAHTPDKMQTSGIQKSS</sequence>
<accession>A0ACD3RN04</accession>
<evidence type="ECO:0000313" key="2">
    <source>
        <dbReference type="Proteomes" id="UP000793456"/>
    </source>
</evidence>
<comment type="caution">
    <text evidence="1">The sequence shown here is derived from an EMBL/GenBank/DDBJ whole genome shotgun (WGS) entry which is preliminary data.</text>
</comment>
<protein>
    <submittedName>
        <fullName evidence="1">Uncharacterized protein</fullName>
    </submittedName>
</protein>
<evidence type="ECO:0000313" key="1">
    <source>
        <dbReference type="EMBL" id="TMS20906.1"/>
    </source>
</evidence>
<proteinExistence type="predicted"/>
<reference evidence="1" key="1">
    <citation type="submission" date="2018-11" db="EMBL/GenBank/DDBJ databases">
        <title>The sequence and de novo assembly of Larimichthys crocea genome using PacBio and Hi-C technologies.</title>
        <authorList>
            <person name="Xu P."/>
            <person name="Chen B."/>
            <person name="Zhou Z."/>
            <person name="Ke Q."/>
            <person name="Wu Y."/>
            <person name="Bai H."/>
            <person name="Pu F."/>
        </authorList>
    </citation>
    <scope>NUCLEOTIDE SEQUENCE</scope>
    <source>
        <tissue evidence="1">Muscle</tissue>
    </source>
</reference>
<keyword evidence="2" id="KW-1185">Reference proteome</keyword>
<name>A0ACD3RN04_LARCR</name>
<dbReference type="Proteomes" id="UP000793456">
    <property type="component" value="Chromosome III"/>
</dbReference>
<organism evidence="1 2">
    <name type="scientific">Larimichthys crocea</name>
    <name type="common">Large yellow croaker</name>
    <name type="synonym">Pseudosciaena crocea</name>
    <dbReference type="NCBI Taxonomy" id="215358"/>
    <lineage>
        <taxon>Eukaryota</taxon>
        <taxon>Metazoa</taxon>
        <taxon>Chordata</taxon>
        <taxon>Craniata</taxon>
        <taxon>Vertebrata</taxon>
        <taxon>Euteleostomi</taxon>
        <taxon>Actinopterygii</taxon>
        <taxon>Neopterygii</taxon>
        <taxon>Teleostei</taxon>
        <taxon>Neoteleostei</taxon>
        <taxon>Acanthomorphata</taxon>
        <taxon>Eupercaria</taxon>
        <taxon>Sciaenidae</taxon>
        <taxon>Larimichthys</taxon>
    </lineage>
</organism>